<evidence type="ECO:0000259" key="6">
    <source>
        <dbReference type="PROSITE" id="PS51123"/>
    </source>
</evidence>
<dbReference type="PANTHER" id="PTHR30329">
    <property type="entry name" value="STATOR ELEMENT OF FLAGELLAR MOTOR COMPLEX"/>
    <property type="match status" value="1"/>
</dbReference>
<reference evidence="7 8" key="1">
    <citation type="submission" date="2016-11" db="EMBL/GenBank/DDBJ databases">
        <title>Study of marine rhodopsin-containing bacteria.</title>
        <authorList>
            <person name="Yoshizawa S."/>
            <person name="Kumagai Y."/>
            <person name="Kogure K."/>
        </authorList>
    </citation>
    <scope>NUCLEOTIDE SEQUENCE [LARGE SCALE GENOMIC DNA]</scope>
    <source>
        <strain evidence="7 8">SG-29</strain>
    </source>
</reference>
<dbReference type="InParanoid" id="A0A259U301"/>
<sequence>MTPLRWRLTRALLFTLLVSLFAADAADAQSIFKRARDAARRAAEREVESRTERAVENAVRAAFDAGEDAIECLFTDPECIESAQAEGSDVVLVDDDGQYVDRNGAPVGTDNATDAIVRAPAAQSGAASGASPSAAPGTGAWANYDFVPGARPLFSEDFESDYVGNVPSRIEFESGVMEVVSENGNQMLRFGDASAFAIPLPETLPERFTIEFDLYHGDDWNYTTLATGPLVDAEDGFHTFHGDMKNHAASEFRVADFFQTGVSEGASGGSSLQRKDAFLSAMVPVRIAVDGSYVKMYIGEERVANIPNADIQRTDRLLWAVGGEVAATDDGSNGPILVDNVRIAAGGREILYDQLLADGRVATQGILFASGSATIKPESTPTLGDIVRTMQQNGDLRLRIEGHTDNTGTPEANLTLSQQRADAVVAYLTAQGISGSRLEAAGLGQTQPAADNGTLEGRQQNRRVELVRL</sequence>
<dbReference type="Pfam" id="PF00691">
    <property type="entry name" value="OmpA"/>
    <property type="match status" value="1"/>
</dbReference>
<evidence type="ECO:0000256" key="5">
    <source>
        <dbReference type="SAM" id="SignalP"/>
    </source>
</evidence>
<keyword evidence="3" id="KW-0998">Cell outer membrane</keyword>
<dbReference type="PANTHER" id="PTHR30329:SF21">
    <property type="entry name" value="LIPOPROTEIN YIAD-RELATED"/>
    <property type="match status" value="1"/>
</dbReference>
<dbReference type="CDD" id="cd07185">
    <property type="entry name" value="OmpA_C-like"/>
    <property type="match status" value="1"/>
</dbReference>
<dbReference type="PRINTS" id="PR01021">
    <property type="entry name" value="OMPADOMAIN"/>
</dbReference>
<dbReference type="EMBL" id="MQWB01000001">
    <property type="protein sequence ID" value="OZC04413.1"/>
    <property type="molecule type" value="Genomic_DNA"/>
</dbReference>
<feature type="chain" id="PRO_5013034329" description="OmpA-like domain-containing protein" evidence="5">
    <location>
        <begin position="26"/>
        <end position="469"/>
    </location>
</feature>
<dbReference type="Gene3D" id="3.30.1330.60">
    <property type="entry name" value="OmpA-like domain"/>
    <property type="match status" value="1"/>
</dbReference>
<protein>
    <recommendedName>
        <fullName evidence="6">OmpA-like domain-containing protein</fullName>
    </recommendedName>
</protein>
<keyword evidence="5" id="KW-0732">Signal</keyword>
<dbReference type="InterPro" id="IPR036737">
    <property type="entry name" value="OmpA-like_sf"/>
</dbReference>
<dbReference type="RefSeq" id="WP_094550855.1">
    <property type="nucleotide sequence ID" value="NZ_MQWB01000001.1"/>
</dbReference>
<accession>A0A259U301</accession>
<dbReference type="InterPro" id="IPR006664">
    <property type="entry name" value="OMP_bac"/>
</dbReference>
<dbReference type="OrthoDB" id="9800869at2"/>
<evidence type="ECO:0000256" key="2">
    <source>
        <dbReference type="ARBA" id="ARBA00023136"/>
    </source>
</evidence>
<evidence type="ECO:0000256" key="3">
    <source>
        <dbReference type="ARBA" id="ARBA00023237"/>
    </source>
</evidence>
<dbReference type="InterPro" id="IPR006690">
    <property type="entry name" value="OMPA-like_CS"/>
</dbReference>
<dbReference type="InterPro" id="IPR050330">
    <property type="entry name" value="Bact_OuterMem_StrucFunc"/>
</dbReference>
<keyword evidence="8" id="KW-1185">Reference proteome</keyword>
<dbReference type="Proteomes" id="UP000216446">
    <property type="component" value="Unassembled WGS sequence"/>
</dbReference>
<organism evidence="7 8">
    <name type="scientific">Rubricoccus marinus</name>
    <dbReference type="NCBI Taxonomy" id="716817"/>
    <lineage>
        <taxon>Bacteria</taxon>
        <taxon>Pseudomonadati</taxon>
        <taxon>Rhodothermota</taxon>
        <taxon>Rhodothermia</taxon>
        <taxon>Rhodothermales</taxon>
        <taxon>Rubricoccaceae</taxon>
        <taxon>Rubricoccus</taxon>
    </lineage>
</organism>
<feature type="domain" description="OmpA-like" evidence="6">
    <location>
        <begin position="352"/>
        <end position="469"/>
    </location>
</feature>
<evidence type="ECO:0000256" key="4">
    <source>
        <dbReference type="PROSITE-ProRule" id="PRU00473"/>
    </source>
</evidence>
<keyword evidence="2 4" id="KW-0472">Membrane</keyword>
<comment type="subcellular location">
    <subcellularLocation>
        <location evidence="1">Cell outer membrane</location>
    </subcellularLocation>
</comment>
<dbReference type="PROSITE" id="PS01068">
    <property type="entry name" value="OMPA_1"/>
    <property type="match status" value="1"/>
</dbReference>
<dbReference type="SUPFAM" id="SSF103088">
    <property type="entry name" value="OmpA-like"/>
    <property type="match status" value="1"/>
</dbReference>
<dbReference type="InterPro" id="IPR006665">
    <property type="entry name" value="OmpA-like"/>
</dbReference>
<feature type="signal peptide" evidence="5">
    <location>
        <begin position="1"/>
        <end position="25"/>
    </location>
</feature>
<dbReference type="GO" id="GO:0009279">
    <property type="term" value="C:cell outer membrane"/>
    <property type="evidence" value="ECO:0007669"/>
    <property type="project" value="UniProtKB-SubCell"/>
</dbReference>
<dbReference type="AlphaFoldDB" id="A0A259U301"/>
<gene>
    <name evidence="7" type="ORF">BSZ36_16355</name>
</gene>
<proteinExistence type="predicted"/>
<evidence type="ECO:0000256" key="1">
    <source>
        <dbReference type="ARBA" id="ARBA00004442"/>
    </source>
</evidence>
<evidence type="ECO:0000313" key="8">
    <source>
        <dbReference type="Proteomes" id="UP000216446"/>
    </source>
</evidence>
<name>A0A259U301_9BACT</name>
<comment type="caution">
    <text evidence="7">The sequence shown here is derived from an EMBL/GenBank/DDBJ whole genome shotgun (WGS) entry which is preliminary data.</text>
</comment>
<evidence type="ECO:0000313" key="7">
    <source>
        <dbReference type="EMBL" id="OZC04413.1"/>
    </source>
</evidence>
<dbReference type="PROSITE" id="PS51123">
    <property type="entry name" value="OMPA_2"/>
    <property type="match status" value="1"/>
</dbReference>